<feature type="signal peptide" evidence="1">
    <location>
        <begin position="1"/>
        <end position="17"/>
    </location>
</feature>
<dbReference type="EMBL" id="JABANO010002911">
    <property type="protein sequence ID" value="KAF4757218.1"/>
    <property type="molecule type" value="Genomic_DNA"/>
</dbReference>
<dbReference type="AlphaFoldDB" id="A0A7J6UJN0"/>
<reference evidence="2 3" key="1">
    <citation type="submission" date="2020-04" db="EMBL/GenBank/DDBJ databases">
        <title>Perkinsus olseni comparative genomics.</title>
        <authorList>
            <person name="Bogema D.R."/>
        </authorList>
    </citation>
    <scope>NUCLEOTIDE SEQUENCE [LARGE SCALE GENOMIC DNA]</scope>
    <source>
        <strain evidence="2 3">ATCC PRA-207</strain>
    </source>
</reference>
<dbReference type="Proteomes" id="UP000553632">
    <property type="component" value="Unassembled WGS sequence"/>
</dbReference>
<feature type="chain" id="PRO_5029789104" evidence="1">
    <location>
        <begin position="18"/>
        <end position="393"/>
    </location>
</feature>
<protein>
    <submittedName>
        <fullName evidence="2">Uncharacterized protein</fullName>
    </submittedName>
</protein>
<evidence type="ECO:0000256" key="1">
    <source>
        <dbReference type="SAM" id="SignalP"/>
    </source>
</evidence>
<name>A0A7J6UJN0_PEROL</name>
<proteinExistence type="predicted"/>
<evidence type="ECO:0000313" key="3">
    <source>
        <dbReference type="Proteomes" id="UP000553632"/>
    </source>
</evidence>
<keyword evidence="3" id="KW-1185">Reference proteome</keyword>
<gene>
    <name evidence="2" type="ORF">FOZ63_033503</name>
</gene>
<comment type="caution">
    <text evidence="2">The sequence shown here is derived from an EMBL/GenBank/DDBJ whole genome shotgun (WGS) entry which is preliminary data.</text>
</comment>
<accession>A0A7J6UJN0</accession>
<keyword evidence="1" id="KW-0732">Signal</keyword>
<evidence type="ECO:0000313" key="2">
    <source>
        <dbReference type="EMBL" id="KAF4757218.1"/>
    </source>
</evidence>
<organism evidence="2 3">
    <name type="scientific">Perkinsus olseni</name>
    <name type="common">Perkinsus atlanticus</name>
    <dbReference type="NCBI Taxonomy" id="32597"/>
    <lineage>
        <taxon>Eukaryota</taxon>
        <taxon>Sar</taxon>
        <taxon>Alveolata</taxon>
        <taxon>Perkinsozoa</taxon>
        <taxon>Perkinsea</taxon>
        <taxon>Perkinsida</taxon>
        <taxon>Perkinsidae</taxon>
        <taxon>Perkinsus</taxon>
    </lineage>
</organism>
<sequence>MYTPPLAFLHLLYVVRSAAPTYDPVVKEELPSGTYRAKERGAGRICPALPGLTDFEVTVREGMGQQVAFLRAKVGDEWLTADEESRLVWYNDRFVKGTKKRKIFITRQVSKCFHPAGNSGKRGASARFMRSLYHSMGKSDVGQFGPAFAFCFLVGSSDILVLIGLETRHTRLADFDAALLLCGPAGRTAHNAAPPPVASSLIDWKGALELPDTSGLGEPPGSYADVDQAELMDRYSNFDESEQLVDDRDHLTGGGDGFELGAALPDGDYETFYGTARIGLGITTSPPFTDRRMISLELEEKFRRKAAFTGEATTTDDNCMQLALPATNWSLSVHVIRTFLDHNNFLPNKISICYKTDLGWSLEFHEKGTGSLRGGDSTGVLKLNKIDYGLRRK</sequence>